<dbReference type="InterPro" id="IPR047121">
    <property type="entry name" value="YjiB-like"/>
</dbReference>
<organism evidence="2 3">
    <name type="scientific">Aspergillus campestris (strain IBT 28561)</name>
    <dbReference type="NCBI Taxonomy" id="1392248"/>
    <lineage>
        <taxon>Eukaryota</taxon>
        <taxon>Fungi</taxon>
        <taxon>Dikarya</taxon>
        <taxon>Ascomycota</taxon>
        <taxon>Pezizomycotina</taxon>
        <taxon>Eurotiomycetes</taxon>
        <taxon>Eurotiomycetidae</taxon>
        <taxon>Eurotiales</taxon>
        <taxon>Aspergillaceae</taxon>
        <taxon>Aspergillus</taxon>
        <taxon>Aspergillus subgen. Circumdati</taxon>
    </lineage>
</organism>
<dbReference type="OrthoDB" id="2589563at2759"/>
<reference evidence="2" key="1">
    <citation type="submission" date="2016-12" db="EMBL/GenBank/DDBJ databases">
        <title>The genomes of Aspergillus section Nigri reveals drivers in fungal speciation.</title>
        <authorList>
            <consortium name="DOE Joint Genome Institute"/>
            <person name="Vesth T.C."/>
            <person name="Nybo J."/>
            <person name="Theobald S."/>
            <person name="Brandl J."/>
            <person name="Frisvad J.C."/>
            <person name="Nielsen K.F."/>
            <person name="Lyhne E.K."/>
            <person name="Kogle M.E."/>
            <person name="Kuo A."/>
            <person name="Riley R."/>
            <person name="Clum A."/>
            <person name="Nolan M."/>
            <person name="Lipzen A."/>
            <person name="Salamov A."/>
            <person name="Henrissat B."/>
            <person name="Wiebenga A."/>
            <person name="De vries R.P."/>
            <person name="Grigoriev I.V."/>
            <person name="Mortensen U.H."/>
            <person name="Andersen M.R."/>
            <person name="Baker S.E."/>
        </authorList>
    </citation>
    <scope>NUCLEOTIDE SEQUENCE</scope>
    <source>
        <strain evidence="2">IBT 28561</strain>
    </source>
</reference>
<dbReference type="InterPro" id="IPR013096">
    <property type="entry name" value="Cupin_2"/>
</dbReference>
<dbReference type="InterPro" id="IPR014500">
    <property type="entry name" value="UCP019307_cupin"/>
</dbReference>
<dbReference type="PANTHER" id="PTHR36448:SF3">
    <property type="entry name" value="CUPIN TYPE-2 DOMAIN-CONTAINING PROTEIN"/>
    <property type="match status" value="1"/>
</dbReference>
<name>A0A2I1DG52_ASPC2</name>
<dbReference type="GeneID" id="36541784"/>
<sequence>MTIAPLSNIQVTSRQIPRWRHIPNTSIQSKPLMIYHKAFTATPDQLASHFSKVGEVMPQWVYGMYDQTHFHSTTHEVLGVVSGRARLCFGGEDNPDRFEPTVEKGDLIIVPAGVGHRLLEDLDGQEGFKMVGAYPGDKSWDMCYGKPEDEEQVENIRNVEWFHGDPLFGPNGPALHV</sequence>
<accession>A0A2I1DG52</accession>
<dbReference type="InterPro" id="IPR011051">
    <property type="entry name" value="RmlC_Cupin_sf"/>
</dbReference>
<dbReference type="CDD" id="cd02219">
    <property type="entry name" value="cupin_YjlB-like"/>
    <property type="match status" value="1"/>
</dbReference>
<dbReference type="PIRSF" id="PIRSF019307">
    <property type="entry name" value="UCP019307"/>
    <property type="match status" value="1"/>
</dbReference>
<feature type="domain" description="Cupin type-2" evidence="1">
    <location>
        <begin position="66"/>
        <end position="118"/>
    </location>
</feature>
<dbReference type="VEuPathDB" id="FungiDB:P168DRAFT_25119"/>
<gene>
    <name evidence="2" type="ORF">P168DRAFT_25119</name>
</gene>
<dbReference type="RefSeq" id="XP_024697445.1">
    <property type="nucleotide sequence ID" value="XM_024834260.1"/>
</dbReference>
<evidence type="ECO:0000313" key="3">
    <source>
        <dbReference type="Proteomes" id="UP000234254"/>
    </source>
</evidence>
<protein>
    <recommendedName>
        <fullName evidence="1">Cupin type-2 domain-containing protein</fullName>
    </recommendedName>
</protein>
<dbReference type="Gene3D" id="2.60.120.10">
    <property type="entry name" value="Jelly Rolls"/>
    <property type="match status" value="1"/>
</dbReference>
<dbReference type="InterPro" id="IPR014710">
    <property type="entry name" value="RmlC-like_jellyroll"/>
</dbReference>
<evidence type="ECO:0000313" key="2">
    <source>
        <dbReference type="EMBL" id="PKY08851.1"/>
    </source>
</evidence>
<keyword evidence="3" id="KW-1185">Reference proteome</keyword>
<proteinExistence type="predicted"/>
<dbReference type="SUPFAM" id="SSF51182">
    <property type="entry name" value="RmlC-like cupins"/>
    <property type="match status" value="1"/>
</dbReference>
<dbReference type="Proteomes" id="UP000234254">
    <property type="component" value="Unassembled WGS sequence"/>
</dbReference>
<dbReference type="Pfam" id="PF07883">
    <property type="entry name" value="Cupin_2"/>
    <property type="match status" value="1"/>
</dbReference>
<dbReference type="PANTHER" id="PTHR36448">
    <property type="entry name" value="BLR7373 PROTEIN"/>
    <property type="match status" value="1"/>
</dbReference>
<comment type="caution">
    <text evidence="2">The sequence shown here is derived from an EMBL/GenBank/DDBJ whole genome shotgun (WGS) entry which is preliminary data.</text>
</comment>
<dbReference type="EMBL" id="MSFM01000001">
    <property type="protein sequence ID" value="PKY08851.1"/>
    <property type="molecule type" value="Genomic_DNA"/>
</dbReference>
<dbReference type="AlphaFoldDB" id="A0A2I1DG52"/>
<evidence type="ECO:0000259" key="1">
    <source>
        <dbReference type="Pfam" id="PF07883"/>
    </source>
</evidence>